<evidence type="ECO:0000256" key="1">
    <source>
        <dbReference type="SAM" id="MobiDB-lite"/>
    </source>
</evidence>
<dbReference type="InterPro" id="IPR049279">
    <property type="entry name" value="DUF3108-like"/>
</dbReference>
<gene>
    <name evidence="4" type="ORF">HR08_08010</name>
</gene>
<dbReference type="Gene3D" id="2.40.360.20">
    <property type="match status" value="1"/>
</dbReference>
<dbReference type="Proteomes" id="UP000030130">
    <property type="component" value="Unassembled WGS sequence"/>
</dbReference>
<dbReference type="AlphaFoldDB" id="A0A0A2F1F2"/>
<dbReference type="STRING" id="111105.HR09_09695"/>
<feature type="compositionally biased region" description="Low complexity" evidence="1">
    <location>
        <begin position="73"/>
        <end position="86"/>
    </location>
</feature>
<dbReference type="RefSeq" id="WP_039421654.1">
    <property type="nucleotide sequence ID" value="NZ_JRAI01000064.1"/>
</dbReference>
<dbReference type="EMBL" id="JRAI01000064">
    <property type="protein sequence ID" value="KGN84838.1"/>
    <property type="molecule type" value="Genomic_DNA"/>
</dbReference>
<accession>A0A0A2F1F2</accession>
<feature type="compositionally biased region" description="Basic and acidic residues" evidence="1">
    <location>
        <begin position="63"/>
        <end position="72"/>
    </location>
</feature>
<dbReference type="eggNOG" id="ENOG502ZBYG">
    <property type="taxonomic scope" value="Bacteria"/>
</dbReference>
<comment type="caution">
    <text evidence="4">The sequence shown here is derived from an EMBL/GenBank/DDBJ whole genome shotgun (WGS) entry which is preliminary data.</text>
</comment>
<evidence type="ECO:0000313" key="5">
    <source>
        <dbReference type="Proteomes" id="UP000030130"/>
    </source>
</evidence>
<evidence type="ECO:0000259" key="3">
    <source>
        <dbReference type="Pfam" id="PF21347"/>
    </source>
</evidence>
<feature type="compositionally biased region" description="Basic and acidic residues" evidence="1">
    <location>
        <begin position="87"/>
        <end position="100"/>
    </location>
</feature>
<organism evidence="4 5">
    <name type="scientific">Porphyromonas gulae</name>
    <dbReference type="NCBI Taxonomy" id="111105"/>
    <lineage>
        <taxon>Bacteria</taxon>
        <taxon>Pseudomonadati</taxon>
        <taxon>Bacteroidota</taxon>
        <taxon>Bacteroidia</taxon>
        <taxon>Bacteroidales</taxon>
        <taxon>Porphyromonadaceae</taxon>
        <taxon>Porphyromonas</taxon>
    </lineage>
</organism>
<evidence type="ECO:0000256" key="2">
    <source>
        <dbReference type="SAM" id="SignalP"/>
    </source>
</evidence>
<proteinExistence type="predicted"/>
<feature type="chain" id="PRO_5001998566" description="DUF3108 domain-containing protein" evidence="2">
    <location>
        <begin position="22"/>
        <end position="324"/>
    </location>
</feature>
<dbReference type="OrthoDB" id="665223at2"/>
<evidence type="ECO:0000313" key="4">
    <source>
        <dbReference type="EMBL" id="KGN84838.1"/>
    </source>
</evidence>
<keyword evidence="2" id="KW-0732">Signal</keyword>
<feature type="domain" description="DUF3108" evidence="3">
    <location>
        <begin position="126"/>
        <end position="320"/>
    </location>
</feature>
<dbReference type="Pfam" id="PF21347">
    <property type="entry name" value="DUF3108_like"/>
    <property type="match status" value="1"/>
</dbReference>
<reference evidence="4 5" key="1">
    <citation type="submission" date="2014-08" db="EMBL/GenBank/DDBJ databases">
        <title>Porphyromonas gulae strain:COT-052_OH1451 Genome sequencing.</title>
        <authorList>
            <person name="Wallis C."/>
            <person name="Deusch O."/>
            <person name="O'Flynn C."/>
            <person name="Davis I."/>
            <person name="Jospin G."/>
            <person name="Darling A.E."/>
            <person name="Coil D.A."/>
            <person name="Alexiev A."/>
            <person name="Horsfall A."/>
            <person name="Kirkwood N."/>
            <person name="Harris S."/>
            <person name="Eisen J.A."/>
        </authorList>
    </citation>
    <scope>NUCLEOTIDE SEQUENCE [LARGE SCALE GENOMIC DNA]</scope>
    <source>
        <strain evidence="5">COT-052 OH1451</strain>
    </source>
</reference>
<feature type="signal peptide" evidence="2">
    <location>
        <begin position="1"/>
        <end position="21"/>
    </location>
</feature>
<sequence length="324" mass="35610">MKYKSIILSICFLINVSGGFAASQGACMPQSWLGEIGQKAKEKVEKRVGEKVDKAMDKTLDKAEEEAVKGTEKTTATPAKTATRKTISLDELDRQNDQKMRRASNAGRSVGKVGGQGGCEILFPTKQGARREMTIYDAKGKVTGTIRQQVQSVTNTAKGMKIATTQEMYDKKGKPIFSGTANMWCDGDRFYVDAQSLLNEQTLKMFEDIKSKVTGVDITYPSRMSAGQSLPDAEVKITAEAADFPLPPITLRTIDRKVQGIESITTPAGTFQCYKISYSIIMKSMITVRMSAVEWMSREAGCVKSESYDKKGKRIGSTLLTKLE</sequence>
<name>A0A0A2F1F2_9PORP</name>
<feature type="region of interest" description="Disordered" evidence="1">
    <location>
        <begin position="63"/>
        <end position="111"/>
    </location>
</feature>
<protein>
    <recommendedName>
        <fullName evidence="3">DUF3108 domain-containing protein</fullName>
    </recommendedName>
</protein>